<dbReference type="AlphaFoldDB" id="F6DPG0"/>
<keyword evidence="7" id="KW-1185">Reference proteome</keyword>
<evidence type="ECO:0000256" key="5">
    <source>
        <dbReference type="SAM" id="Phobius"/>
    </source>
</evidence>
<gene>
    <name evidence="6" type="ordered locus">Desru_0336</name>
</gene>
<evidence type="ECO:0000313" key="6">
    <source>
        <dbReference type="EMBL" id="AEG58633.1"/>
    </source>
</evidence>
<organism evidence="6 7">
    <name type="scientific">Desulforamulus ruminis (strain ATCC 23193 / DSM 2154 / NCIMB 8452 / DL)</name>
    <name type="common">Desulfotomaculum ruminis</name>
    <dbReference type="NCBI Taxonomy" id="696281"/>
    <lineage>
        <taxon>Bacteria</taxon>
        <taxon>Bacillati</taxon>
        <taxon>Bacillota</taxon>
        <taxon>Clostridia</taxon>
        <taxon>Eubacteriales</taxon>
        <taxon>Peptococcaceae</taxon>
        <taxon>Desulforamulus</taxon>
    </lineage>
</organism>
<feature type="transmembrane region" description="Helical" evidence="5">
    <location>
        <begin position="26"/>
        <end position="48"/>
    </location>
</feature>
<sequence length="139" mass="15452">MDNKVISFIIATSGTLGTYFLGGFDLIIRTLIILVLFDYITGVASSVINNSLNSEIGFRGIMRKVGIFFVVALAHLLDMTTGLEDPLLRTMTIWFYITNEGLSILENLGKMGVPLPPLLVRTLEKLKIQTDDQSKQKRS</sequence>
<accession>F6DPG0</accession>
<dbReference type="EMBL" id="CP002780">
    <property type="protein sequence ID" value="AEG58633.1"/>
    <property type="molecule type" value="Genomic_DNA"/>
</dbReference>
<dbReference type="RefSeq" id="WP_013840408.1">
    <property type="nucleotide sequence ID" value="NC_015589.1"/>
</dbReference>
<protein>
    <submittedName>
        <fullName evidence="6">Toxin secretion/phage lysis holin</fullName>
    </submittedName>
</protein>
<dbReference type="STRING" id="696281.Desru_0336"/>
<feature type="transmembrane region" description="Helical" evidence="5">
    <location>
        <begin position="60"/>
        <end position="77"/>
    </location>
</feature>
<dbReference type="NCBIfam" id="TIGR01593">
    <property type="entry name" value="holin_tox_secr"/>
    <property type="match status" value="1"/>
</dbReference>
<dbReference type="Pfam" id="PF05105">
    <property type="entry name" value="Phage_holin_4_1"/>
    <property type="match status" value="1"/>
</dbReference>
<dbReference type="Proteomes" id="UP000009234">
    <property type="component" value="Chromosome"/>
</dbReference>
<evidence type="ECO:0000256" key="1">
    <source>
        <dbReference type="ARBA" id="ARBA00004141"/>
    </source>
</evidence>
<reference evidence="7" key="1">
    <citation type="submission" date="2011-05" db="EMBL/GenBank/DDBJ databases">
        <title>Complete sequence of Desulfotomaculum ruminis DSM 2154.</title>
        <authorList>
            <person name="Lucas S."/>
            <person name="Copeland A."/>
            <person name="Lapidus A."/>
            <person name="Cheng J.-F."/>
            <person name="Goodwin L."/>
            <person name="Pitluck S."/>
            <person name="Lu M."/>
            <person name="Detter J.C."/>
            <person name="Han C."/>
            <person name="Tapia R."/>
            <person name="Land M."/>
            <person name="Hauser L."/>
            <person name="Kyrpides N."/>
            <person name="Ivanova N."/>
            <person name="Mikhailova N."/>
            <person name="Pagani I."/>
            <person name="Stams A.J.M."/>
            <person name="Plugge C.M."/>
            <person name="Muyzer G."/>
            <person name="Kuever J."/>
            <person name="Parshina S.N."/>
            <person name="Ivanova A.E."/>
            <person name="Nazina T.N."/>
            <person name="Brambilla E."/>
            <person name="Spring S."/>
            <person name="Klenk H.-P."/>
            <person name="Woyke T."/>
        </authorList>
    </citation>
    <scope>NUCLEOTIDE SEQUENCE [LARGE SCALE GENOMIC DNA]</scope>
    <source>
        <strain evidence="7">ATCC 23193 / DSM 2154 / NCIB 8452 / DL</strain>
    </source>
</reference>
<reference evidence="6 7" key="2">
    <citation type="journal article" date="2012" name="Stand. Genomic Sci.">
        <title>Complete genome sequence of the sulfate-reducing firmicute Desulfotomaculum ruminis type strain (DL(T)).</title>
        <authorList>
            <person name="Spring S."/>
            <person name="Visser M."/>
            <person name="Lu M."/>
            <person name="Copeland A."/>
            <person name="Lapidus A."/>
            <person name="Lucas S."/>
            <person name="Cheng J.F."/>
            <person name="Han C."/>
            <person name="Tapia R."/>
            <person name="Goodwin L.A."/>
            <person name="Pitluck S."/>
            <person name="Ivanova N."/>
            <person name="Land M."/>
            <person name="Hauser L."/>
            <person name="Larimer F."/>
            <person name="Rohde M."/>
            <person name="Goker M."/>
            <person name="Detter J.C."/>
            <person name="Kyrpides N.C."/>
            <person name="Woyke T."/>
            <person name="Schaap P.J."/>
            <person name="Plugge C.M."/>
            <person name="Muyzer G."/>
            <person name="Kuever J."/>
            <person name="Pereira I.A."/>
            <person name="Parshina S.N."/>
            <person name="Bernier-Latmani R."/>
            <person name="Stams A.J."/>
            <person name="Klenk H.P."/>
        </authorList>
    </citation>
    <scope>NUCLEOTIDE SEQUENCE [LARGE SCALE GENOMIC DNA]</scope>
    <source>
        <strain evidence="7">ATCC 23193 / DSM 2154 / NCIB 8452 / DL</strain>
    </source>
</reference>
<dbReference type="OrthoDB" id="88184at2"/>
<keyword evidence="4 5" id="KW-0472">Membrane</keyword>
<dbReference type="KEGG" id="dru:Desru_0336"/>
<keyword evidence="2 5" id="KW-0812">Transmembrane</keyword>
<comment type="subcellular location">
    <subcellularLocation>
        <location evidence="1">Membrane</location>
        <topology evidence="1">Multi-pass membrane protein</topology>
    </subcellularLocation>
</comment>
<evidence type="ECO:0000256" key="2">
    <source>
        <dbReference type="ARBA" id="ARBA00022692"/>
    </source>
</evidence>
<dbReference type="HOGENOM" id="CLU_125939_0_0_9"/>
<keyword evidence="3 5" id="KW-1133">Transmembrane helix</keyword>
<dbReference type="GO" id="GO:0016020">
    <property type="term" value="C:membrane"/>
    <property type="evidence" value="ECO:0007669"/>
    <property type="project" value="UniProtKB-SubCell"/>
</dbReference>
<dbReference type="eggNOG" id="COG4824">
    <property type="taxonomic scope" value="Bacteria"/>
</dbReference>
<proteinExistence type="predicted"/>
<dbReference type="InterPro" id="IPR006480">
    <property type="entry name" value="Phage_holin_4_1"/>
</dbReference>
<evidence type="ECO:0000256" key="3">
    <source>
        <dbReference type="ARBA" id="ARBA00022989"/>
    </source>
</evidence>
<name>F6DPG0_DESRL</name>
<evidence type="ECO:0000256" key="4">
    <source>
        <dbReference type="ARBA" id="ARBA00023136"/>
    </source>
</evidence>
<evidence type="ECO:0000313" key="7">
    <source>
        <dbReference type="Proteomes" id="UP000009234"/>
    </source>
</evidence>